<dbReference type="InParanoid" id="A0A2P5B9J9"/>
<gene>
    <name evidence="1" type="ORF">TorRG33x02_328600</name>
</gene>
<proteinExistence type="predicted"/>
<name>A0A2P5B9J9_TREOI</name>
<comment type="caution">
    <text evidence="1">The sequence shown here is derived from an EMBL/GenBank/DDBJ whole genome shotgun (WGS) entry which is preliminary data.</text>
</comment>
<evidence type="ECO:0000313" key="2">
    <source>
        <dbReference type="Proteomes" id="UP000237000"/>
    </source>
</evidence>
<dbReference type="Proteomes" id="UP000237000">
    <property type="component" value="Unassembled WGS sequence"/>
</dbReference>
<reference evidence="2" key="1">
    <citation type="submission" date="2016-06" db="EMBL/GenBank/DDBJ databases">
        <title>Parallel loss of symbiosis genes in relatives of nitrogen-fixing non-legume Parasponia.</title>
        <authorList>
            <person name="Van Velzen R."/>
            <person name="Holmer R."/>
            <person name="Bu F."/>
            <person name="Rutten L."/>
            <person name="Van Zeijl A."/>
            <person name="Liu W."/>
            <person name="Santuari L."/>
            <person name="Cao Q."/>
            <person name="Sharma T."/>
            <person name="Shen D."/>
            <person name="Roswanjaya Y."/>
            <person name="Wardhani T."/>
            <person name="Kalhor M.S."/>
            <person name="Jansen J."/>
            <person name="Van den Hoogen J."/>
            <person name="Gungor B."/>
            <person name="Hartog M."/>
            <person name="Hontelez J."/>
            <person name="Verver J."/>
            <person name="Yang W.-C."/>
            <person name="Schijlen E."/>
            <person name="Repin R."/>
            <person name="Schilthuizen M."/>
            <person name="Schranz E."/>
            <person name="Heidstra R."/>
            <person name="Miyata K."/>
            <person name="Fedorova E."/>
            <person name="Kohlen W."/>
            <person name="Bisseling T."/>
            <person name="Smit S."/>
            <person name="Geurts R."/>
        </authorList>
    </citation>
    <scope>NUCLEOTIDE SEQUENCE [LARGE SCALE GENOMIC DNA]</scope>
    <source>
        <strain evidence="2">cv. RG33-2</strain>
    </source>
</reference>
<sequence length="59" mass="6717">MYNGTLNIPRLRLSPTADILADGEGCGLILLLKDQFDVTETNVDFIKEMLIFNHFDNFL</sequence>
<organism evidence="1 2">
    <name type="scientific">Trema orientale</name>
    <name type="common">Charcoal tree</name>
    <name type="synonym">Celtis orientalis</name>
    <dbReference type="NCBI Taxonomy" id="63057"/>
    <lineage>
        <taxon>Eukaryota</taxon>
        <taxon>Viridiplantae</taxon>
        <taxon>Streptophyta</taxon>
        <taxon>Embryophyta</taxon>
        <taxon>Tracheophyta</taxon>
        <taxon>Spermatophyta</taxon>
        <taxon>Magnoliopsida</taxon>
        <taxon>eudicotyledons</taxon>
        <taxon>Gunneridae</taxon>
        <taxon>Pentapetalae</taxon>
        <taxon>rosids</taxon>
        <taxon>fabids</taxon>
        <taxon>Rosales</taxon>
        <taxon>Cannabaceae</taxon>
        <taxon>Trema</taxon>
    </lineage>
</organism>
<accession>A0A2P5B9J9</accession>
<dbReference type="EMBL" id="JXTC01000572">
    <property type="protein sequence ID" value="PON45451.1"/>
    <property type="molecule type" value="Genomic_DNA"/>
</dbReference>
<evidence type="ECO:0000313" key="1">
    <source>
        <dbReference type="EMBL" id="PON45451.1"/>
    </source>
</evidence>
<keyword evidence="2" id="KW-1185">Reference proteome</keyword>
<dbReference type="AlphaFoldDB" id="A0A2P5B9J9"/>
<protein>
    <submittedName>
        <fullName evidence="1">Uncharacterized protein</fullName>
    </submittedName>
</protein>